<dbReference type="Gene3D" id="1.20.1280.50">
    <property type="match status" value="1"/>
</dbReference>
<dbReference type="InterPro" id="IPR001810">
    <property type="entry name" value="F-box_dom"/>
</dbReference>
<reference evidence="2" key="2">
    <citation type="submission" date="2023-06" db="EMBL/GenBank/DDBJ databases">
        <authorList>
            <person name="Swenson N.G."/>
            <person name="Wegrzyn J.L."/>
            <person name="Mcevoy S.L."/>
        </authorList>
    </citation>
    <scope>NUCLEOTIDE SEQUENCE</scope>
    <source>
        <strain evidence="2">NS2018</strain>
        <tissue evidence="2">Leaf</tissue>
    </source>
</reference>
<dbReference type="PANTHER" id="PTHR45463">
    <property type="entry name" value="OS09G0392200 PROTEIN"/>
    <property type="match status" value="1"/>
</dbReference>
<name>A0AA39T6W0_ACESA</name>
<evidence type="ECO:0000313" key="3">
    <source>
        <dbReference type="Proteomes" id="UP001168877"/>
    </source>
</evidence>
<reference evidence="2" key="1">
    <citation type="journal article" date="2022" name="Plant J.">
        <title>Strategies of tolerance reflected in two North American maple genomes.</title>
        <authorList>
            <person name="McEvoy S.L."/>
            <person name="Sezen U.U."/>
            <person name="Trouern-Trend A."/>
            <person name="McMahon S.M."/>
            <person name="Schaberg P.G."/>
            <person name="Yang J."/>
            <person name="Wegrzyn J.L."/>
            <person name="Swenson N.G."/>
        </authorList>
    </citation>
    <scope>NUCLEOTIDE SEQUENCE</scope>
    <source>
        <strain evidence="2">NS2018</strain>
    </source>
</reference>
<comment type="caution">
    <text evidence="2">The sequence shown here is derived from an EMBL/GenBank/DDBJ whole genome shotgun (WGS) entry which is preliminary data.</text>
</comment>
<evidence type="ECO:0000259" key="1">
    <source>
        <dbReference type="Pfam" id="PF00646"/>
    </source>
</evidence>
<sequence length="200" mass="23019">MDIQKHKHQRGEDKKNSHDWSGLPNDVIATISDKLSLCDSLSFSNVCKPWRSLQKETLTIHRNPLRGFPWLVMSKEMGSKPKSCFSVLENKLWKIKMPKADAGLMIRGLFEDWLIFAKSPSDESLFSIRISLLNPFSGAEVVLPEAKTGYHKWCSQGIPKRKLVSIWPLVISPGVFSHGFREQKIGWILVWRKMMKSLWI</sequence>
<feature type="domain" description="F-box" evidence="1">
    <location>
        <begin position="20"/>
        <end position="53"/>
    </location>
</feature>
<keyword evidence="3" id="KW-1185">Reference proteome</keyword>
<dbReference type="AlphaFoldDB" id="A0AA39T6W0"/>
<organism evidence="2 3">
    <name type="scientific">Acer saccharum</name>
    <name type="common">Sugar maple</name>
    <dbReference type="NCBI Taxonomy" id="4024"/>
    <lineage>
        <taxon>Eukaryota</taxon>
        <taxon>Viridiplantae</taxon>
        <taxon>Streptophyta</taxon>
        <taxon>Embryophyta</taxon>
        <taxon>Tracheophyta</taxon>
        <taxon>Spermatophyta</taxon>
        <taxon>Magnoliopsida</taxon>
        <taxon>eudicotyledons</taxon>
        <taxon>Gunneridae</taxon>
        <taxon>Pentapetalae</taxon>
        <taxon>rosids</taxon>
        <taxon>malvids</taxon>
        <taxon>Sapindales</taxon>
        <taxon>Sapindaceae</taxon>
        <taxon>Hippocastanoideae</taxon>
        <taxon>Acereae</taxon>
        <taxon>Acer</taxon>
    </lineage>
</organism>
<dbReference type="PANTHER" id="PTHR45463:SF8">
    <property type="entry name" value="OS09G0392200 PROTEIN"/>
    <property type="match status" value="1"/>
</dbReference>
<proteinExistence type="predicted"/>
<dbReference type="InterPro" id="IPR036047">
    <property type="entry name" value="F-box-like_dom_sf"/>
</dbReference>
<dbReference type="EMBL" id="JAUESC010000003">
    <property type="protein sequence ID" value="KAK0602282.1"/>
    <property type="molecule type" value="Genomic_DNA"/>
</dbReference>
<dbReference type="Pfam" id="PF00646">
    <property type="entry name" value="F-box"/>
    <property type="match status" value="1"/>
</dbReference>
<dbReference type="Proteomes" id="UP001168877">
    <property type="component" value="Unassembled WGS sequence"/>
</dbReference>
<evidence type="ECO:0000313" key="2">
    <source>
        <dbReference type="EMBL" id="KAK0602282.1"/>
    </source>
</evidence>
<gene>
    <name evidence="2" type="ORF">LWI29_031977</name>
</gene>
<dbReference type="SUPFAM" id="SSF81383">
    <property type="entry name" value="F-box domain"/>
    <property type="match status" value="1"/>
</dbReference>
<accession>A0AA39T6W0</accession>
<protein>
    <recommendedName>
        <fullName evidence="1">F-box domain-containing protein</fullName>
    </recommendedName>
</protein>